<keyword evidence="3" id="KW-1185">Reference proteome</keyword>
<dbReference type="PANTHER" id="PTHR36756:SF1">
    <property type="entry name" value="EXPRESSED PROTEIN"/>
    <property type="match status" value="1"/>
</dbReference>
<feature type="compositionally biased region" description="Polar residues" evidence="1">
    <location>
        <begin position="271"/>
        <end position="283"/>
    </location>
</feature>
<dbReference type="EMBL" id="CM010718">
    <property type="protein sequence ID" value="RZC57960.1"/>
    <property type="molecule type" value="Genomic_DNA"/>
</dbReference>
<feature type="compositionally biased region" description="Polar residues" evidence="1">
    <location>
        <begin position="1"/>
        <end position="10"/>
    </location>
</feature>
<organism evidence="2 3">
    <name type="scientific">Papaver somniferum</name>
    <name type="common">Opium poppy</name>
    <dbReference type="NCBI Taxonomy" id="3469"/>
    <lineage>
        <taxon>Eukaryota</taxon>
        <taxon>Viridiplantae</taxon>
        <taxon>Streptophyta</taxon>
        <taxon>Embryophyta</taxon>
        <taxon>Tracheophyta</taxon>
        <taxon>Spermatophyta</taxon>
        <taxon>Magnoliopsida</taxon>
        <taxon>Ranunculales</taxon>
        <taxon>Papaveraceae</taxon>
        <taxon>Papaveroideae</taxon>
        <taxon>Papaver</taxon>
    </lineage>
</organism>
<feature type="compositionally biased region" description="Basic and acidic residues" evidence="1">
    <location>
        <begin position="178"/>
        <end position="191"/>
    </location>
</feature>
<reference evidence="2 3" key="1">
    <citation type="journal article" date="2018" name="Science">
        <title>The opium poppy genome and morphinan production.</title>
        <authorList>
            <person name="Guo L."/>
            <person name="Winzer T."/>
            <person name="Yang X."/>
            <person name="Li Y."/>
            <person name="Ning Z."/>
            <person name="He Z."/>
            <person name="Teodor R."/>
            <person name="Lu Y."/>
            <person name="Bowser T.A."/>
            <person name="Graham I.A."/>
            <person name="Ye K."/>
        </authorList>
    </citation>
    <scope>NUCLEOTIDE SEQUENCE [LARGE SCALE GENOMIC DNA]</scope>
    <source>
        <strain evidence="3">cv. HN1</strain>
        <tissue evidence="2">Leaves</tissue>
    </source>
</reference>
<dbReference type="AlphaFoldDB" id="A0A4Y7JD87"/>
<evidence type="ECO:0000256" key="1">
    <source>
        <dbReference type="SAM" id="MobiDB-lite"/>
    </source>
</evidence>
<protein>
    <submittedName>
        <fullName evidence="2">Uncharacterized protein</fullName>
    </submittedName>
</protein>
<feature type="region of interest" description="Disordered" evidence="1">
    <location>
        <begin position="313"/>
        <end position="342"/>
    </location>
</feature>
<evidence type="ECO:0000313" key="2">
    <source>
        <dbReference type="EMBL" id="RZC57960.1"/>
    </source>
</evidence>
<feature type="compositionally biased region" description="Basic residues" evidence="1">
    <location>
        <begin position="333"/>
        <end position="342"/>
    </location>
</feature>
<dbReference type="Gramene" id="RZC57960">
    <property type="protein sequence ID" value="RZC57960"/>
    <property type="gene ID" value="C5167_005264"/>
</dbReference>
<dbReference type="Proteomes" id="UP000316621">
    <property type="component" value="Chromosome 4"/>
</dbReference>
<name>A0A4Y7JD87_PAPSO</name>
<gene>
    <name evidence="2" type="ORF">C5167_005264</name>
</gene>
<feature type="region of interest" description="Disordered" evidence="1">
    <location>
        <begin position="178"/>
        <end position="197"/>
    </location>
</feature>
<dbReference type="PANTHER" id="PTHR36756">
    <property type="entry name" value="EXPRESSED PROTEIN"/>
    <property type="match status" value="1"/>
</dbReference>
<sequence length="342" mass="38580">MSGVQVNGGNKRQLPSWMLGATKTEQTEKPKRKNEKTSILGIQQAPKVLKPKRIPLAKKEVVGISEDSALKMDSNVLVKCRTRKRKPASERLDLDNDDEIVDDDDDEDIGLRKKRTRKRVEEVGSKFQLSACSMKRNRKDSKMGGRDECLVTSLSEEDEELMVEDLMTIAEEYVKADEGNKCQQSEAKDPEPTQLPVSFDFYRNDSRSSIEAIQTSKDFTVSMKERSTSTFSKNNRESSEDGGIIISSMKERSTSTFNKNNRESSEDGGIISSQSRTGDSTQDMLDLFLGPLLRIPQTAEKKSESITEDFNLARESRKQKRSEVYGEEVVPLTKKKSSLKDK</sequence>
<dbReference type="OMA" id="ICQTTKR"/>
<feature type="region of interest" description="Disordered" evidence="1">
    <location>
        <begin position="1"/>
        <end position="44"/>
    </location>
</feature>
<feature type="region of interest" description="Disordered" evidence="1">
    <location>
        <begin position="222"/>
        <end position="283"/>
    </location>
</feature>
<feature type="non-terminal residue" evidence="2">
    <location>
        <position position="342"/>
    </location>
</feature>
<evidence type="ECO:0000313" key="3">
    <source>
        <dbReference type="Proteomes" id="UP000316621"/>
    </source>
</evidence>
<feature type="compositionally biased region" description="Basic and acidic residues" evidence="1">
    <location>
        <begin position="313"/>
        <end position="324"/>
    </location>
</feature>
<proteinExistence type="predicted"/>
<accession>A0A4Y7JD87</accession>
<feature type="region of interest" description="Disordered" evidence="1">
    <location>
        <begin position="82"/>
        <end position="103"/>
    </location>
</feature>